<keyword evidence="1" id="KW-0472">Membrane</keyword>
<comment type="caution">
    <text evidence="2">The sequence shown here is derived from an EMBL/GenBank/DDBJ whole genome shotgun (WGS) entry which is preliminary data.</text>
</comment>
<sequence>MNKPRSWSWLLLFTTSGTLLCCALPITLVTLGLGASVASMASAAPWLITLSQYKGWMFTLSGLLIGLGFWSVHRPGRVCPTDPELAAACATADLWNQRFLWLSAGMWSVGFIAAYALPLLQ</sequence>
<evidence type="ECO:0000313" key="2">
    <source>
        <dbReference type="EMBL" id="EAS47650.1"/>
    </source>
</evidence>
<evidence type="ECO:0000313" key="3">
    <source>
        <dbReference type="Proteomes" id="UP000005555"/>
    </source>
</evidence>
<name>Q1YT37_9GAMM</name>
<accession>Q1YT37</accession>
<evidence type="ECO:0008006" key="4">
    <source>
        <dbReference type="Google" id="ProtNLM"/>
    </source>
</evidence>
<dbReference type="AlphaFoldDB" id="Q1YT37"/>
<proteinExistence type="predicted"/>
<protein>
    <recommendedName>
        <fullName evidence="4">Mercuric transport protein MerT</fullName>
    </recommendedName>
</protein>
<evidence type="ECO:0000256" key="1">
    <source>
        <dbReference type="SAM" id="Phobius"/>
    </source>
</evidence>
<dbReference type="OrthoDB" id="838350at2"/>
<keyword evidence="1" id="KW-1133">Transmembrane helix</keyword>
<organism evidence="2 3">
    <name type="scientific">gamma proteobacterium HTCC2207</name>
    <dbReference type="NCBI Taxonomy" id="314287"/>
    <lineage>
        <taxon>Bacteria</taxon>
        <taxon>Pseudomonadati</taxon>
        <taxon>Pseudomonadota</taxon>
        <taxon>Gammaproteobacteria</taxon>
        <taxon>Cellvibrionales</taxon>
        <taxon>Porticoccaceae</taxon>
        <taxon>SAR92 clade</taxon>
    </lineage>
</organism>
<dbReference type="HOGENOM" id="CLU_144740_0_0_6"/>
<feature type="transmembrane region" description="Helical" evidence="1">
    <location>
        <begin position="99"/>
        <end position="120"/>
    </location>
</feature>
<reference evidence="2 3" key="1">
    <citation type="submission" date="2006-03" db="EMBL/GenBank/DDBJ databases">
        <authorList>
            <person name="Giovannoni S.J."/>
            <person name="Cho J.-C."/>
            <person name="Ferriera S."/>
            <person name="Johnson J."/>
            <person name="Kravitz S."/>
            <person name="Halpern A."/>
            <person name="Remington K."/>
            <person name="Beeson K."/>
            <person name="Tran B."/>
            <person name="Rogers Y.-H."/>
            <person name="Friedman R."/>
            <person name="Venter J.C."/>
        </authorList>
    </citation>
    <scope>NUCLEOTIDE SEQUENCE [LARGE SCALE GENOMIC DNA]</scope>
    <source>
        <strain evidence="2 3">HTCC2207</strain>
    </source>
</reference>
<dbReference type="STRING" id="314287.GB2207_02562"/>
<gene>
    <name evidence="2" type="ORF">GB2207_02562</name>
</gene>
<keyword evidence="1" id="KW-0812">Transmembrane</keyword>
<dbReference type="EMBL" id="AAPI01000002">
    <property type="protein sequence ID" value="EAS47650.1"/>
    <property type="molecule type" value="Genomic_DNA"/>
</dbReference>
<dbReference type="eggNOG" id="ENOG5032UB8">
    <property type="taxonomic scope" value="Bacteria"/>
</dbReference>
<keyword evidence="3" id="KW-1185">Reference proteome</keyword>
<dbReference type="Proteomes" id="UP000005555">
    <property type="component" value="Unassembled WGS sequence"/>
</dbReference>
<feature type="transmembrane region" description="Helical" evidence="1">
    <location>
        <begin position="53"/>
        <end position="72"/>
    </location>
</feature>